<sequence>MAENACRVCGRPGDKHHIVHREEGGIDFPLNVIYLCREHHSGRHGPHRDPETDLLYKKEMHDSLVRMFDRNYYTKQEIQELTKVTNSTLLSLSKALRKHKEGYLNIDIIFYLMSGFVIKDEEYTDI</sequence>
<dbReference type="InterPro" id="IPR003615">
    <property type="entry name" value="HNH_nuc"/>
</dbReference>
<organism evidence="2 3">
    <name type="scientific">Youngiibacter multivorans</name>
    <dbReference type="NCBI Taxonomy" id="937251"/>
    <lineage>
        <taxon>Bacteria</taxon>
        <taxon>Bacillati</taxon>
        <taxon>Bacillota</taxon>
        <taxon>Clostridia</taxon>
        <taxon>Eubacteriales</taxon>
        <taxon>Clostridiaceae</taxon>
        <taxon>Youngiibacter</taxon>
    </lineage>
</organism>
<gene>
    <name evidence="2" type="ORF">J2Z34_001304</name>
</gene>
<comment type="caution">
    <text evidence="2">The sequence shown here is derived from an EMBL/GenBank/DDBJ whole genome shotgun (WGS) entry which is preliminary data.</text>
</comment>
<reference evidence="2 3" key="1">
    <citation type="submission" date="2021-03" db="EMBL/GenBank/DDBJ databases">
        <title>Genomic Encyclopedia of Type Strains, Phase IV (KMG-IV): sequencing the most valuable type-strain genomes for metagenomic binning, comparative biology and taxonomic classification.</title>
        <authorList>
            <person name="Goeker M."/>
        </authorList>
    </citation>
    <scope>NUCLEOTIDE SEQUENCE [LARGE SCALE GENOMIC DNA]</scope>
    <source>
        <strain evidence="2 3">DSM 6139</strain>
    </source>
</reference>
<evidence type="ECO:0000259" key="1">
    <source>
        <dbReference type="Pfam" id="PF01844"/>
    </source>
</evidence>
<accession>A0ABS4G2Q6</accession>
<proteinExistence type="predicted"/>
<evidence type="ECO:0000313" key="2">
    <source>
        <dbReference type="EMBL" id="MBP1918824.1"/>
    </source>
</evidence>
<protein>
    <recommendedName>
        <fullName evidence="1">HNH domain-containing protein</fullName>
    </recommendedName>
</protein>
<name>A0ABS4G2Q6_9CLOT</name>
<dbReference type="Pfam" id="PF01844">
    <property type="entry name" value="HNH"/>
    <property type="match status" value="1"/>
</dbReference>
<dbReference type="EMBL" id="JAGGKC010000008">
    <property type="protein sequence ID" value="MBP1918824.1"/>
    <property type="molecule type" value="Genomic_DNA"/>
</dbReference>
<feature type="domain" description="HNH" evidence="1">
    <location>
        <begin position="6"/>
        <end position="44"/>
    </location>
</feature>
<evidence type="ECO:0000313" key="3">
    <source>
        <dbReference type="Proteomes" id="UP001519271"/>
    </source>
</evidence>
<dbReference type="Proteomes" id="UP001519271">
    <property type="component" value="Unassembled WGS sequence"/>
</dbReference>
<dbReference type="CDD" id="cd00085">
    <property type="entry name" value="HNHc"/>
    <property type="match status" value="1"/>
</dbReference>
<dbReference type="Gene3D" id="1.10.30.50">
    <property type="match status" value="1"/>
</dbReference>
<dbReference type="InterPro" id="IPR002711">
    <property type="entry name" value="HNH"/>
</dbReference>
<dbReference type="RefSeq" id="WP_209459046.1">
    <property type="nucleotide sequence ID" value="NZ_JAGGKC010000008.1"/>
</dbReference>
<keyword evidence="3" id="KW-1185">Reference proteome</keyword>